<evidence type="ECO:0000256" key="1">
    <source>
        <dbReference type="SAM" id="Phobius"/>
    </source>
</evidence>
<dbReference type="STRING" id="1325564.NSJP_2948"/>
<organism evidence="2 3">
    <name type="scientific">Nitrospira japonica</name>
    <dbReference type="NCBI Taxonomy" id="1325564"/>
    <lineage>
        <taxon>Bacteria</taxon>
        <taxon>Pseudomonadati</taxon>
        <taxon>Nitrospirota</taxon>
        <taxon>Nitrospiria</taxon>
        <taxon>Nitrospirales</taxon>
        <taxon>Nitrospiraceae</taxon>
        <taxon>Nitrospira</taxon>
    </lineage>
</organism>
<evidence type="ECO:0000313" key="2">
    <source>
        <dbReference type="EMBL" id="SLM49115.1"/>
    </source>
</evidence>
<feature type="transmembrane region" description="Helical" evidence="1">
    <location>
        <begin position="189"/>
        <end position="207"/>
    </location>
</feature>
<keyword evidence="1" id="KW-0472">Membrane</keyword>
<gene>
    <name evidence="2" type="ORF">NSJP_2948</name>
</gene>
<dbReference type="OrthoDB" id="9783760at2"/>
<sequence>MDDHADYRAALLSAILPGGGHVFRQRIGAGLVSFSVTVLLIGISLALGRVSGRAAEVFFFMLLALPWWAFQSYDAFLGPSLHSSNWLRTWRQVWARGHDIRLLGLLLVISAVNDTWIILKNLDYLLPFYCTKLDGLPGFLTKAISPALHLGVGVGFMKLARWSLFLYLIYAAYGFTNGLVNLTCFGPGRIRNTLLVAIVVSTVYVVWRRRILLEK</sequence>
<feature type="transmembrane region" description="Helical" evidence="1">
    <location>
        <begin position="100"/>
        <end position="119"/>
    </location>
</feature>
<evidence type="ECO:0000313" key="3">
    <source>
        <dbReference type="Proteomes" id="UP000192042"/>
    </source>
</evidence>
<dbReference type="Proteomes" id="UP000192042">
    <property type="component" value="Chromosome I"/>
</dbReference>
<dbReference type="EMBL" id="LT828648">
    <property type="protein sequence ID" value="SLM49115.1"/>
    <property type="molecule type" value="Genomic_DNA"/>
</dbReference>
<dbReference type="KEGG" id="nja:NSJP_2948"/>
<reference evidence="2 3" key="1">
    <citation type="submission" date="2017-03" db="EMBL/GenBank/DDBJ databases">
        <authorList>
            <person name="Afonso C.L."/>
            <person name="Miller P.J."/>
            <person name="Scott M.A."/>
            <person name="Spackman E."/>
            <person name="Goraichik I."/>
            <person name="Dimitrov K.M."/>
            <person name="Suarez D.L."/>
            <person name="Swayne D.E."/>
        </authorList>
    </citation>
    <scope>NUCLEOTIDE SEQUENCE [LARGE SCALE GENOMIC DNA]</scope>
    <source>
        <strain evidence="2">Genome sequencing of Nitrospira japonica strain NJ11</strain>
    </source>
</reference>
<feature type="transmembrane region" description="Helical" evidence="1">
    <location>
        <begin position="164"/>
        <end position="183"/>
    </location>
</feature>
<keyword evidence="1" id="KW-1133">Transmembrane helix</keyword>
<accession>A0A1W1I802</accession>
<dbReference type="RefSeq" id="WP_080887400.1">
    <property type="nucleotide sequence ID" value="NZ_LT828648.1"/>
</dbReference>
<dbReference type="AlphaFoldDB" id="A0A1W1I802"/>
<proteinExistence type="predicted"/>
<feature type="transmembrane region" description="Helical" evidence="1">
    <location>
        <begin position="57"/>
        <end position="79"/>
    </location>
</feature>
<keyword evidence="1" id="KW-0812">Transmembrane</keyword>
<keyword evidence="3" id="KW-1185">Reference proteome</keyword>
<feature type="transmembrane region" description="Helical" evidence="1">
    <location>
        <begin position="31"/>
        <end position="51"/>
    </location>
</feature>
<name>A0A1W1I802_9BACT</name>
<protein>
    <submittedName>
        <fullName evidence="2">Uncharacterized protein</fullName>
    </submittedName>
</protein>
<feature type="transmembrane region" description="Helical" evidence="1">
    <location>
        <begin position="139"/>
        <end position="157"/>
    </location>
</feature>